<evidence type="ECO:0000313" key="1">
    <source>
        <dbReference type="EMBL" id="KTB30406.1"/>
    </source>
</evidence>
<dbReference type="AlphaFoldDB" id="A0A0W0F252"/>
<comment type="caution">
    <text evidence="1">The sequence shown here is derived from an EMBL/GenBank/DDBJ whole genome shotgun (WGS) entry which is preliminary data.</text>
</comment>
<name>A0A0W0F252_MONRR</name>
<sequence>MLKKLSVQEAFTKIKAMVLEQGEAEQEEIFDLMGKEEKTHFYSFLHYFGIGTL</sequence>
<organism evidence="1 2">
    <name type="scientific">Moniliophthora roreri</name>
    <name type="common">Frosty pod rot fungus</name>
    <name type="synonym">Monilia roreri</name>
    <dbReference type="NCBI Taxonomy" id="221103"/>
    <lineage>
        <taxon>Eukaryota</taxon>
        <taxon>Fungi</taxon>
        <taxon>Dikarya</taxon>
        <taxon>Basidiomycota</taxon>
        <taxon>Agaricomycotina</taxon>
        <taxon>Agaricomycetes</taxon>
        <taxon>Agaricomycetidae</taxon>
        <taxon>Agaricales</taxon>
        <taxon>Marasmiineae</taxon>
        <taxon>Marasmiaceae</taxon>
        <taxon>Moniliophthora</taxon>
    </lineage>
</organism>
<proteinExistence type="predicted"/>
<protein>
    <recommendedName>
        <fullName evidence="3">Reverse transcriptase-rnase h-integrase</fullName>
    </recommendedName>
</protein>
<accession>A0A0W0F252</accession>
<evidence type="ECO:0008006" key="3">
    <source>
        <dbReference type="Google" id="ProtNLM"/>
    </source>
</evidence>
<dbReference type="Proteomes" id="UP000054988">
    <property type="component" value="Unassembled WGS sequence"/>
</dbReference>
<reference evidence="1 2" key="1">
    <citation type="submission" date="2015-12" db="EMBL/GenBank/DDBJ databases">
        <title>Draft genome sequence of Moniliophthora roreri, the causal agent of frosty pod rot of cacao.</title>
        <authorList>
            <person name="Aime M.C."/>
            <person name="Diaz-Valderrama J.R."/>
            <person name="Kijpornyongpan T."/>
            <person name="Phillips-Mora W."/>
        </authorList>
    </citation>
    <scope>NUCLEOTIDE SEQUENCE [LARGE SCALE GENOMIC DNA]</scope>
    <source>
        <strain evidence="1 2">MCA 2952</strain>
    </source>
</reference>
<gene>
    <name evidence="1" type="ORF">WG66_17023</name>
</gene>
<dbReference type="EMBL" id="LATX01002385">
    <property type="protein sequence ID" value="KTB30406.1"/>
    <property type="molecule type" value="Genomic_DNA"/>
</dbReference>
<evidence type="ECO:0000313" key="2">
    <source>
        <dbReference type="Proteomes" id="UP000054988"/>
    </source>
</evidence>